<proteinExistence type="predicted"/>
<protein>
    <submittedName>
        <fullName evidence="1">Uncharacterized protein</fullName>
    </submittedName>
</protein>
<name>J7L5M7_NOCAA</name>
<dbReference type="EMBL" id="CP003788">
    <property type="protein sequence ID" value="AFR06039.1"/>
    <property type="molecule type" value="Genomic_DNA"/>
</dbReference>
<reference evidence="2" key="2">
    <citation type="submission" date="2012-08" db="EMBL/GenBank/DDBJ databases">
        <title>Whole-genome sequence of Nocardiopsis alba strain ATCC BAA-2165 associated with honeybees.</title>
        <authorList>
            <person name="Qiao J."/>
            <person name="Chen L."/>
            <person name="Li Y."/>
            <person name="Wang J."/>
            <person name="Zhang W."/>
            <person name="Chen S."/>
        </authorList>
    </citation>
    <scope>NUCLEOTIDE SEQUENCE [LARGE SCALE GENOMIC DNA]</scope>
    <source>
        <strain evidence="2">ATCC BAA-2165 / BE74</strain>
    </source>
</reference>
<sequence>MAPAFGEHPVLALRLGSRRADGAVVPSSAMVRRSVAS</sequence>
<evidence type="ECO:0000313" key="2">
    <source>
        <dbReference type="Proteomes" id="UP000003779"/>
    </source>
</evidence>
<dbReference type="HOGENOM" id="CLU_3346455_0_0_11"/>
<reference evidence="1 2" key="1">
    <citation type="journal article" date="2012" name="J. Bacteriol.">
        <title>Whole-Genome Sequence of Nocardiopsis alba Strain ATCC BAA-2165, Associated with Honeybees.</title>
        <authorList>
            <person name="Qiao J."/>
            <person name="Chen L."/>
            <person name="Li Y."/>
            <person name="Wang J."/>
            <person name="Zhang W."/>
            <person name="Chen S."/>
        </authorList>
    </citation>
    <scope>NUCLEOTIDE SEQUENCE [LARGE SCALE GENOMIC DNA]</scope>
    <source>
        <strain evidence="2">ATCC BAA-2165 / BE74</strain>
    </source>
</reference>
<dbReference type="Proteomes" id="UP000003779">
    <property type="component" value="Chromosome"/>
</dbReference>
<dbReference type="AlphaFoldDB" id="J7L5M7"/>
<dbReference type="KEGG" id="nal:B005_2541"/>
<organism evidence="1 2">
    <name type="scientific">Nocardiopsis alba (strain ATCC BAA-2165 / BE74)</name>
    <dbReference type="NCBI Taxonomy" id="1205910"/>
    <lineage>
        <taxon>Bacteria</taxon>
        <taxon>Bacillati</taxon>
        <taxon>Actinomycetota</taxon>
        <taxon>Actinomycetes</taxon>
        <taxon>Streptosporangiales</taxon>
        <taxon>Nocardiopsidaceae</taxon>
        <taxon>Nocardiopsis</taxon>
    </lineage>
</organism>
<gene>
    <name evidence="1" type="ordered locus">B005_2541</name>
</gene>
<accession>J7L5M7</accession>
<dbReference type="STRING" id="1205910.B005_2541"/>
<evidence type="ECO:0000313" key="1">
    <source>
        <dbReference type="EMBL" id="AFR06039.1"/>
    </source>
</evidence>